<comment type="subcellular location">
    <subcellularLocation>
        <location evidence="13">Secreted</location>
    </subcellularLocation>
</comment>
<evidence type="ECO:0000256" key="12">
    <source>
        <dbReference type="PIRSR" id="PIRSR601384-2"/>
    </source>
</evidence>
<evidence type="ECO:0000313" key="14">
    <source>
        <dbReference type="EMBL" id="KAK3953804.1"/>
    </source>
</evidence>
<evidence type="ECO:0000256" key="6">
    <source>
        <dbReference type="ARBA" id="ARBA00022729"/>
    </source>
</evidence>
<sequence length="354" mass="36796">MKFLAGLSLIASVASAMSVDLTQRGGPLDVKIEVVGNTNVKASITNTGKEPLKVLKTGSILDTAAVEKTQIFSSSGPVAFDGLRLRVAASHLTEDAFQLIAPGETVSATWDPAEVHDLSAGGSFDLKVSGALQFADVDSVELKGTIPFSSNMITSHSVDGAAASAARHSFHAKWKRSVVQSDCTSTKGTATRTALSNCRALAAAASQAASSGAAAKMTEYFKSSTSATRSTVANVFARIASECGSTTSGVARYYCSDVYGACSSGVLAYTLPSASYMVNCPLYFSALSPLSRTCHAQDQATTTLHEVTHLAQIKGTTDQNGCYGYSCVQSLSASQNLNHADTYALFANAIYVGC</sequence>
<dbReference type="InterPro" id="IPR024079">
    <property type="entry name" value="MetalloPept_cat_dom_sf"/>
</dbReference>
<comment type="catalytic activity">
    <reaction evidence="1 13">
        <text>Preferential cleavage of bonds with hydrophobic residues in P1'. Also 3-Asn-|-Gln-4 and 8-Gly-|-Ser-9 bonds in insulin B chain.</text>
        <dbReference type="EC" id="3.4.24.39"/>
    </reaction>
</comment>
<keyword evidence="15" id="KW-1185">Reference proteome</keyword>
<evidence type="ECO:0000256" key="2">
    <source>
        <dbReference type="ARBA" id="ARBA00010279"/>
    </source>
</evidence>
<evidence type="ECO:0000256" key="1">
    <source>
        <dbReference type="ARBA" id="ARBA00001187"/>
    </source>
</evidence>
<dbReference type="GO" id="GO:0004222">
    <property type="term" value="F:metalloendopeptidase activity"/>
    <property type="evidence" value="ECO:0007669"/>
    <property type="project" value="InterPro"/>
</dbReference>
<accession>A0AAN6NZG6</accession>
<dbReference type="EC" id="3.4.24.39" evidence="13"/>
<comment type="cofactor">
    <cofactor evidence="12 13">
        <name>Zn(2+)</name>
        <dbReference type="ChEBI" id="CHEBI:29105"/>
    </cofactor>
    <text evidence="12 13">Binds 1 zinc ion per subunit.</text>
</comment>
<keyword evidence="9 13" id="KW-0482">Metalloprotease</keyword>
<dbReference type="PRINTS" id="PR00768">
    <property type="entry name" value="DEUTEROLYSIN"/>
</dbReference>
<dbReference type="Proteomes" id="UP001303222">
    <property type="component" value="Unassembled WGS sequence"/>
</dbReference>
<dbReference type="GO" id="GO:0005576">
    <property type="term" value="C:extracellular region"/>
    <property type="evidence" value="ECO:0007669"/>
    <property type="project" value="UniProtKB-SubCell"/>
</dbReference>
<comment type="caution">
    <text evidence="14">The sequence shown here is derived from an EMBL/GenBank/DDBJ whole genome shotgun (WGS) entry which is preliminary data.</text>
</comment>
<evidence type="ECO:0000256" key="10">
    <source>
        <dbReference type="ARBA" id="ARBA00023145"/>
    </source>
</evidence>
<feature type="active site" evidence="11">
    <location>
        <position position="306"/>
    </location>
</feature>
<proteinExistence type="inferred from homology"/>
<feature type="binding site" evidence="12">
    <location>
        <position position="318"/>
    </location>
    <ligand>
        <name>Zn(2+)</name>
        <dbReference type="ChEBI" id="CHEBI:29105"/>
        <note>catalytic</note>
    </ligand>
</feature>
<keyword evidence="3 13" id="KW-0645">Protease</keyword>
<feature type="binding site" evidence="12">
    <location>
        <position position="309"/>
    </location>
    <ligand>
        <name>Zn(2+)</name>
        <dbReference type="ChEBI" id="CHEBI:29105"/>
        <note>catalytic</note>
    </ligand>
</feature>
<dbReference type="Pfam" id="PF02102">
    <property type="entry name" value="Peptidase_M35"/>
    <property type="match status" value="1"/>
</dbReference>
<keyword evidence="10" id="KW-0865">Zymogen</keyword>
<reference evidence="14" key="2">
    <citation type="submission" date="2023-06" db="EMBL/GenBank/DDBJ databases">
        <authorList>
            <consortium name="Lawrence Berkeley National Laboratory"/>
            <person name="Mondo S.J."/>
            <person name="Hensen N."/>
            <person name="Bonometti L."/>
            <person name="Westerberg I."/>
            <person name="Brannstrom I.O."/>
            <person name="Guillou S."/>
            <person name="Cros-Aarteil S."/>
            <person name="Calhoun S."/>
            <person name="Haridas S."/>
            <person name="Kuo A."/>
            <person name="Pangilinan J."/>
            <person name="Riley R."/>
            <person name="Labutti K."/>
            <person name="Andreopoulos B."/>
            <person name="Lipzen A."/>
            <person name="Chen C."/>
            <person name="Yanf M."/>
            <person name="Daum C."/>
            <person name="Ng V."/>
            <person name="Clum A."/>
            <person name="Steindorff A."/>
            <person name="Ohm R."/>
            <person name="Martin F."/>
            <person name="Silar P."/>
            <person name="Natvig D."/>
            <person name="Lalanne C."/>
            <person name="Gautier V."/>
            <person name="Ament-Velasquez S.L."/>
            <person name="Kruys A."/>
            <person name="Hutchinson M.I."/>
            <person name="Powell A.J."/>
            <person name="Barry K."/>
            <person name="Miller A.N."/>
            <person name="Grigoriev I.V."/>
            <person name="Debuchy R."/>
            <person name="Gladieux P."/>
            <person name="Thoren M.H."/>
            <person name="Johannesson H."/>
        </authorList>
    </citation>
    <scope>NUCLEOTIDE SEQUENCE</scope>
    <source>
        <strain evidence="14">CBS 626.80</strain>
    </source>
</reference>
<dbReference type="InterPro" id="IPR050414">
    <property type="entry name" value="Fungal_M35_metalloproteases"/>
</dbReference>
<comment type="function">
    <text evidence="13">Secreted metalloproteinase that allows assimilation of proteinaceous substrates. Shows high activities on basic nuclear substrates such as histone and protamine.</text>
</comment>
<dbReference type="EMBL" id="MU859099">
    <property type="protein sequence ID" value="KAK3953804.1"/>
    <property type="molecule type" value="Genomic_DNA"/>
</dbReference>
<feature type="signal peptide" evidence="13">
    <location>
        <begin position="1"/>
        <end position="16"/>
    </location>
</feature>
<organism evidence="14 15">
    <name type="scientific">Pseudoneurospora amorphoporcata</name>
    <dbReference type="NCBI Taxonomy" id="241081"/>
    <lineage>
        <taxon>Eukaryota</taxon>
        <taxon>Fungi</taxon>
        <taxon>Dikarya</taxon>
        <taxon>Ascomycota</taxon>
        <taxon>Pezizomycotina</taxon>
        <taxon>Sordariomycetes</taxon>
        <taxon>Sordariomycetidae</taxon>
        <taxon>Sordariales</taxon>
        <taxon>Sordariaceae</taxon>
        <taxon>Pseudoneurospora</taxon>
    </lineage>
</organism>
<keyword evidence="7 13" id="KW-0378">Hydrolase</keyword>
<evidence type="ECO:0000256" key="3">
    <source>
        <dbReference type="ARBA" id="ARBA00022670"/>
    </source>
</evidence>
<dbReference type="Gene3D" id="3.40.390.10">
    <property type="entry name" value="Collagenase (Catalytic Domain)"/>
    <property type="match status" value="1"/>
</dbReference>
<evidence type="ECO:0000256" key="4">
    <source>
        <dbReference type="ARBA" id="ARBA00022685"/>
    </source>
</evidence>
<gene>
    <name evidence="14" type="ORF">QBC32DRAFT_106622</name>
</gene>
<dbReference type="PANTHER" id="PTHR37016">
    <property type="match status" value="1"/>
</dbReference>
<dbReference type="GO" id="GO:0006508">
    <property type="term" value="P:proteolysis"/>
    <property type="evidence" value="ECO:0007669"/>
    <property type="project" value="UniProtKB-KW"/>
</dbReference>
<dbReference type="AlphaFoldDB" id="A0AAN6NZG6"/>
<dbReference type="SUPFAM" id="SSF55486">
    <property type="entry name" value="Metalloproteases ('zincins'), catalytic domain"/>
    <property type="match status" value="1"/>
</dbReference>
<keyword evidence="5 12" id="KW-0479">Metal-binding</keyword>
<keyword evidence="8 12" id="KW-0862">Zinc</keyword>
<keyword evidence="13" id="KW-0964">Secreted</keyword>
<name>A0AAN6NZG6_9PEZI</name>
<evidence type="ECO:0000256" key="9">
    <source>
        <dbReference type="ARBA" id="ARBA00023049"/>
    </source>
</evidence>
<feature type="chain" id="PRO_5042671972" description="Neutral protease 2" evidence="13">
    <location>
        <begin position="17"/>
        <end position="354"/>
    </location>
</feature>
<feature type="binding site" evidence="12">
    <location>
        <position position="305"/>
    </location>
    <ligand>
        <name>Zn(2+)</name>
        <dbReference type="ChEBI" id="CHEBI:29105"/>
        <note>catalytic</note>
    </ligand>
</feature>
<dbReference type="InterPro" id="IPR001384">
    <property type="entry name" value="Peptidase_M35"/>
</dbReference>
<evidence type="ECO:0000313" key="15">
    <source>
        <dbReference type="Proteomes" id="UP001303222"/>
    </source>
</evidence>
<dbReference type="Gene3D" id="2.60.40.2970">
    <property type="match status" value="1"/>
</dbReference>
<evidence type="ECO:0000256" key="8">
    <source>
        <dbReference type="ARBA" id="ARBA00022833"/>
    </source>
</evidence>
<keyword evidence="4 13" id="KW-0165">Cleavage on pair of basic residues</keyword>
<evidence type="ECO:0000256" key="5">
    <source>
        <dbReference type="ARBA" id="ARBA00022723"/>
    </source>
</evidence>
<keyword evidence="6 13" id="KW-0732">Signal</keyword>
<protein>
    <recommendedName>
        <fullName evidence="13">Neutral protease 2</fullName>
        <ecNumber evidence="13">3.4.24.39</ecNumber>
    </recommendedName>
    <alternativeName>
        <fullName evidence="13">Deuterolysin</fullName>
    </alternativeName>
</protein>
<dbReference type="PANTHER" id="PTHR37016:SF2">
    <property type="entry name" value="NEUTRAL PROTEASE 2 HOMOLOG SNOG_02177"/>
    <property type="match status" value="1"/>
</dbReference>
<comment type="similarity">
    <text evidence="2 13">Belongs to the peptidase M35 family.</text>
</comment>
<evidence type="ECO:0000256" key="11">
    <source>
        <dbReference type="PIRSR" id="PIRSR601384-1"/>
    </source>
</evidence>
<reference evidence="14" key="1">
    <citation type="journal article" date="2023" name="Mol. Phylogenet. Evol.">
        <title>Genome-scale phylogeny and comparative genomics of the fungal order Sordariales.</title>
        <authorList>
            <person name="Hensen N."/>
            <person name="Bonometti L."/>
            <person name="Westerberg I."/>
            <person name="Brannstrom I.O."/>
            <person name="Guillou S."/>
            <person name="Cros-Aarteil S."/>
            <person name="Calhoun S."/>
            <person name="Haridas S."/>
            <person name="Kuo A."/>
            <person name="Mondo S."/>
            <person name="Pangilinan J."/>
            <person name="Riley R."/>
            <person name="LaButti K."/>
            <person name="Andreopoulos B."/>
            <person name="Lipzen A."/>
            <person name="Chen C."/>
            <person name="Yan M."/>
            <person name="Daum C."/>
            <person name="Ng V."/>
            <person name="Clum A."/>
            <person name="Steindorff A."/>
            <person name="Ohm R.A."/>
            <person name="Martin F."/>
            <person name="Silar P."/>
            <person name="Natvig D.O."/>
            <person name="Lalanne C."/>
            <person name="Gautier V."/>
            <person name="Ament-Velasquez S.L."/>
            <person name="Kruys A."/>
            <person name="Hutchinson M.I."/>
            <person name="Powell A.J."/>
            <person name="Barry K."/>
            <person name="Miller A.N."/>
            <person name="Grigoriev I.V."/>
            <person name="Debuchy R."/>
            <person name="Gladieux P."/>
            <person name="Hiltunen Thoren M."/>
            <person name="Johannesson H."/>
        </authorList>
    </citation>
    <scope>NUCLEOTIDE SEQUENCE</scope>
    <source>
        <strain evidence="14">CBS 626.80</strain>
    </source>
</reference>
<evidence type="ECO:0000256" key="13">
    <source>
        <dbReference type="RuleBase" id="RU361126"/>
    </source>
</evidence>
<evidence type="ECO:0000256" key="7">
    <source>
        <dbReference type="ARBA" id="ARBA00022801"/>
    </source>
</evidence>
<dbReference type="GO" id="GO:0046872">
    <property type="term" value="F:metal ion binding"/>
    <property type="evidence" value="ECO:0007669"/>
    <property type="project" value="UniProtKB-KW"/>
</dbReference>
<dbReference type="CDD" id="cd11008">
    <property type="entry name" value="M35_deuterolysin_like"/>
    <property type="match status" value="1"/>
</dbReference>